<evidence type="ECO:0000256" key="1">
    <source>
        <dbReference type="SAM" id="MobiDB-lite"/>
    </source>
</evidence>
<feature type="region of interest" description="Disordered" evidence="1">
    <location>
        <begin position="77"/>
        <end position="100"/>
    </location>
</feature>
<dbReference type="AlphaFoldDB" id="H1D0V4"/>
<reference evidence="2 3" key="1">
    <citation type="submission" date="2011-11" db="EMBL/GenBank/DDBJ databases">
        <title>The Genome Sequence of Dialister succinatiphilus YIT 11850.</title>
        <authorList>
            <consortium name="The Broad Institute Genome Sequencing Platform"/>
            <person name="Earl A."/>
            <person name="Ward D."/>
            <person name="Feldgarden M."/>
            <person name="Gevers D."/>
            <person name="Morotomi M."/>
            <person name="Young S.K."/>
            <person name="Zeng Q."/>
            <person name="Gargeya S."/>
            <person name="Fitzgerald M."/>
            <person name="Haas B."/>
            <person name="Abouelleil A."/>
            <person name="Alvarado L."/>
            <person name="Arachchi H.M."/>
            <person name="Berlin A."/>
            <person name="Brown A."/>
            <person name="Chapman S.B."/>
            <person name="Dunbar C."/>
            <person name="Gearin G."/>
            <person name="Goldberg J."/>
            <person name="Griggs A."/>
            <person name="Gujja S."/>
            <person name="Heiman D."/>
            <person name="Howarth C."/>
            <person name="Lui A."/>
            <person name="MacDonald P.J.P."/>
            <person name="Montmayeur A."/>
            <person name="Murphy C."/>
            <person name="Neiman D."/>
            <person name="Pearson M."/>
            <person name="Priest M."/>
            <person name="Roberts A."/>
            <person name="Saif S."/>
            <person name="Shea T."/>
            <person name="Sisk P."/>
            <person name="Stolte C."/>
            <person name="Sykes S."/>
            <person name="Wortman J."/>
            <person name="Nusbaum C."/>
            <person name="Birren B."/>
        </authorList>
    </citation>
    <scope>NUCLEOTIDE SEQUENCE [LARGE SCALE GENOMIC DNA]</scope>
    <source>
        <strain evidence="2 3">YIT 11850</strain>
    </source>
</reference>
<dbReference type="Proteomes" id="UP000003277">
    <property type="component" value="Unassembled WGS sequence"/>
</dbReference>
<dbReference type="EMBL" id="ADLT01000043">
    <property type="protein sequence ID" value="EHO62833.1"/>
    <property type="molecule type" value="Genomic_DNA"/>
</dbReference>
<dbReference type="STRING" id="742743.HMPREF9453_01242"/>
<dbReference type="HOGENOM" id="CLU_1719451_0_0_9"/>
<keyword evidence="3" id="KW-1185">Reference proteome</keyword>
<feature type="compositionally biased region" description="Polar residues" evidence="1">
    <location>
        <begin position="1"/>
        <end position="14"/>
    </location>
</feature>
<evidence type="ECO:0000313" key="2">
    <source>
        <dbReference type="EMBL" id="EHO62833.1"/>
    </source>
</evidence>
<feature type="region of interest" description="Disordered" evidence="1">
    <location>
        <begin position="1"/>
        <end position="26"/>
    </location>
</feature>
<accession>H1D0V4</accession>
<evidence type="ECO:0000313" key="3">
    <source>
        <dbReference type="Proteomes" id="UP000003277"/>
    </source>
</evidence>
<name>H1D0V4_9FIRM</name>
<sequence length="152" mass="16543">MGPQSGPGSESSKGSARFQRAGSEGGGIALSGDEFVIPLREMKTTQPGNRRWAAFILALTGAIPRQRQRYYITSFEPARSVGGTGGPPGAKPRRGLEPGRRRRLNPLAVESTVCQTSDICLLSSIFCQSDVDRAPFPVYNMTCSQFYRRNCI</sequence>
<organism evidence="2 3">
    <name type="scientific">Dialister succinatiphilus YIT 11850</name>
    <dbReference type="NCBI Taxonomy" id="742743"/>
    <lineage>
        <taxon>Bacteria</taxon>
        <taxon>Bacillati</taxon>
        <taxon>Bacillota</taxon>
        <taxon>Negativicutes</taxon>
        <taxon>Veillonellales</taxon>
        <taxon>Veillonellaceae</taxon>
        <taxon>Dialister</taxon>
    </lineage>
</organism>
<gene>
    <name evidence="2" type="ORF">HMPREF9453_01242</name>
</gene>
<proteinExistence type="predicted"/>
<protein>
    <submittedName>
        <fullName evidence="2">Uncharacterized protein</fullName>
    </submittedName>
</protein>
<comment type="caution">
    <text evidence="2">The sequence shown here is derived from an EMBL/GenBank/DDBJ whole genome shotgun (WGS) entry which is preliminary data.</text>
</comment>